<proteinExistence type="predicted"/>
<feature type="compositionally biased region" description="Polar residues" evidence="1">
    <location>
        <begin position="88"/>
        <end position="97"/>
    </location>
</feature>
<feature type="region of interest" description="Disordered" evidence="1">
    <location>
        <begin position="58"/>
        <end position="97"/>
    </location>
</feature>
<evidence type="ECO:0000313" key="3">
    <source>
        <dbReference type="Proteomes" id="UP001445335"/>
    </source>
</evidence>
<keyword evidence="3" id="KW-1185">Reference proteome</keyword>
<name>A0AAW1S3W1_9CHLO</name>
<comment type="caution">
    <text evidence="2">The sequence shown here is derived from an EMBL/GenBank/DDBJ whole genome shotgun (WGS) entry which is preliminary data.</text>
</comment>
<feature type="compositionally biased region" description="Basic and acidic residues" evidence="1">
    <location>
        <begin position="64"/>
        <end position="76"/>
    </location>
</feature>
<dbReference type="Proteomes" id="UP001445335">
    <property type="component" value="Unassembled WGS sequence"/>
</dbReference>
<dbReference type="AlphaFoldDB" id="A0AAW1S3W1"/>
<sequence length="125" mass="12896">MDPVSGAGAQGDTCCFEEYLQELDETGTCPSGFTAEKSALRVARRHLQNLVLSRDTAAAGVHGGADEGGKRVRQDDLGQEAAPDDQGPTLTGTHGDTLQATSAAVATSASRCVRWHISSLLAGGL</sequence>
<accession>A0AAW1S3W1</accession>
<evidence type="ECO:0000313" key="2">
    <source>
        <dbReference type="EMBL" id="KAK9840777.1"/>
    </source>
</evidence>
<protein>
    <submittedName>
        <fullName evidence="2">Uncharacterized protein</fullName>
    </submittedName>
</protein>
<reference evidence="2 3" key="1">
    <citation type="journal article" date="2024" name="Nat. Commun.">
        <title>Phylogenomics reveals the evolutionary origins of lichenization in chlorophyte algae.</title>
        <authorList>
            <person name="Puginier C."/>
            <person name="Libourel C."/>
            <person name="Otte J."/>
            <person name="Skaloud P."/>
            <person name="Haon M."/>
            <person name="Grisel S."/>
            <person name="Petersen M."/>
            <person name="Berrin J.G."/>
            <person name="Delaux P.M."/>
            <person name="Dal Grande F."/>
            <person name="Keller J."/>
        </authorList>
    </citation>
    <scope>NUCLEOTIDE SEQUENCE [LARGE SCALE GENOMIC DNA]</scope>
    <source>
        <strain evidence="2 3">SAG 245.80</strain>
    </source>
</reference>
<dbReference type="EMBL" id="JALJOU010000012">
    <property type="protein sequence ID" value="KAK9840777.1"/>
    <property type="molecule type" value="Genomic_DNA"/>
</dbReference>
<evidence type="ECO:0000256" key="1">
    <source>
        <dbReference type="SAM" id="MobiDB-lite"/>
    </source>
</evidence>
<gene>
    <name evidence="2" type="ORF">WJX81_004127</name>
</gene>
<organism evidence="2 3">
    <name type="scientific">Elliptochloris bilobata</name>
    <dbReference type="NCBI Taxonomy" id="381761"/>
    <lineage>
        <taxon>Eukaryota</taxon>
        <taxon>Viridiplantae</taxon>
        <taxon>Chlorophyta</taxon>
        <taxon>core chlorophytes</taxon>
        <taxon>Trebouxiophyceae</taxon>
        <taxon>Trebouxiophyceae incertae sedis</taxon>
        <taxon>Elliptochloris clade</taxon>
        <taxon>Elliptochloris</taxon>
    </lineage>
</organism>